<sequence>MARNNGNMTVELMENLGSAEEGGSNWEEKLEPCDNLKNSKCTKDRLKDLITPIVSTLKPSLTNEFLYPFSLTFRSEMLERNFLTGLRKRMETGVFWIGILALILTIIDIILGIYHLQISGATRRSLTVYFAVTGTVAGFALLLIASYFMNFLTRNIELLFTFTSIIATILNIISSNLLIEISPEVEKSYDPTVHHSRSLVVITFICMLHFLLPTSFLPILLYVTFSIGSYIILVPSILQPIPNEPVYISTIIYLIIFSLVCIIAKRLNVISAKKDFYNMNLIKTEIQILEKSINQAPKSTVIEGTLAKINKVQLFLRYLNTTKVKGINKKMLHETMSELTAAQVNLSRTEDIYAVDPASIFMPAQSQINIASSPFSLKSKLTLSKSLSSKPYVMGSSDSRNIRSGNLSPPVTTKSETNLQDSISIPINSQTPQGASGLLSPMNFSNDNNIMPDSLRRNTESRMGSGGIPGPSRRRLSMMIAGVGENSSSLIDPSAERVREYITAEFTKSSVSRREGIYSSRIFGDKEPGLVRDLDITSCISDKSPRNNLIGENIIKDTSQKCLSPRDIKISSESSPNKWRMALKEKRKIAQYTTMATAKLLSLRDSSGTVKNICSKLFNGVENACDFILPEKPSRVKNTLYEDIEKALQLMEVQYGSDWDLDMWNLKALTYGNCLTVAGLFMIFVIIAEERNSLLRNDTSTLPRGIAAAHPSSITAPSRLIKDISKFAVFIREVNIRYLNNKYHNELHGTNVCHHTVCLTKATGLWNHLDTVERLAIVIAALGHDVGHVGRTSSFLVNSRHMLAINYNDRSVLEMFHASLTFRIIYYYDGGAADFIQSWDADVHRDFRRMVIEFILETDMHRHFECVSRFRVRRQASDWDPYGDVQDRLMLARTCLKAADIGHGALEWAQHYKWCRAVIEEFFIQGDEEKALALPISPICDRESTDVPKSQVGFLNFVCLPLFQELCYADVDGGVRKCIGRILENINYWEDMAEAEIQWDSDEAVSLSPNSRNV</sequence>
<evidence type="ECO:0000256" key="1">
    <source>
        <dbReference type="ARBA" id="ARBA00022723"/>
    </source>
</evidence>
<feature type="transmembrane region" description="Helical" evidence="7">
    <location>
        <begin position="94"/>
        <end position="116"/>
    </location>
</feature>
<accession>B6AGA7</accession>
<dbReference type="PANTHER" id="PTHR11347">
    <property type="entry name" value="CYCLIC NUCLEOTIDE PHOSPHODIESTERASE"/>
    <property type="match status" value="1"/>
</dbReference>
<dbReference type="EMBL" id="DS989732">
    <property type="protein sequence ID" value="EEA07248.1"/>
    <property type="molecule type" value="Genomic_DNA"/>
</dbReference>
<feature type="binding site" evidence="5">
    <location>
        <position position="785"/>
    </location>
    <ligand>
        <name>Zn(2+)</name>
        <dbReference type="ChEBI" id="CHEBI:29105"/>
        <label>2</label>
    </ligand>
</feature>
<evidence type="ECO:0000256" key="7">
    <source>
        <dbReference type="SAM" id="Phobius"/>
    </source>
</evidence>
<dbReference type="OMA" id="RNTESRM"/>
<protein>
    <submittedName>
        <fullName evidence="9">3', 5'-cyclic nucleotide phosphodiesterase domain-containing protein</fullName>
        <ecNumber evidence="9">3.1.4.17</ecNumber>
    </submittedName>
</protein>
<proteinExistence type="predicted"/>
<gene>
    <name evidence="9" type="ORF">CMU_001190</name>
</gene>
<name>B6AGA7_CRYMR</name>
<reference evidence="9" key="1">
    <citation type="submission" date="2008-06" db="EMBL/GenBank/DDBJ databases">
        <authorList>
            <person name="Lorenzi H."/>
            <person name="Inman J."/>
            <person name="Miller J."/>
            <person name="Schobel S."/>
            <person name="Amedeo P."/>
            <person name="Caler E.V."/>
            <person name="da Silva J."/>
        </authorList>
    </citation>
    <scope>NUCLEOTIDE SEQUENCE [LARGE SCALE GENOMIC DNA]</scope>
    <source>
        <strain evidence="9">RN66</strain>
    </source>
</reference>
<feature type="binding site" evidence="5">
    <location>
        <position position="748"/>
    </location>
    <ligand>
        <name>Zn(2+)</name>
        <dbReference type="ChEBI" id="CHEBI:29105"/>
        <label>1</label>
    </ligand>
</feature>
<dbReference type="GO" id="GO:0046872">
    <property type="term" value="F:metal ion binding"/>
    <property type="evidence" value="ECO:0007669"/>
    <property type="project" value="UniProtKB-KW"/>
</dbReference>
<dbReference type="EC" id="3.1.4.17" evidence="9"/>
<dbReference type="Gene3D" id="1.10.1300.10">
    <property type="entry name" value="3'5'-cyclic nucleotide phosphodiesterase, catalytic domain"/>
    <property type="match status" value="1"/>
</dbReference>
<feature type="binding site" evidence="5">
    <location>
        <position position="785"/>
    </location>
    <ligand>
        <name>Zn(2+)</name>
        <dbReference type="ChEBI" id="CHEBI:29105"/>
        <label>1</label>
    </ligand>
</feature>
<dbReference type="OrthoDB" id="546632at2759"/>
<feature type="binding site" evidence="4">
    <location>
        <begin position="744"/>
        <end position="748"/>
    </location>
    <ligand>
        <name>AMP</name>
        <dbReference type="ChEBI" id="CHEBI:456215"/>
    </ligand>
</feature>
<dbReference type="GeneID" id="6996756"/>
<keyword evidence="7" id="KW-0812">Transmembrane</keyword>
<keyword evidence="10" id="KW-1185">Reference proteome</keyword>
<dbReference type="STRING" id="441375.B6AGA7"/>
<feature type="transmembrane region" description="Helical" evidence="7">
    <location>
        <begin position="245"/>
        <end position="264"/>
    </location>
</feature>
<feature type="transmembrane region" description="Helical" evidence="7">
    <location>
        <begin position="194"/>
        <end position="212"/>
    </location>
</feature>
<feature type="binding site" evidence="4">
    <location>
        <position position="900"/>
    </location>
    <ligand>
        <name>AMP</name>
        <dbReference type="ChEBI" id="CHEBI:456215"/>
    </ligand>
</feature>
<dbReference type="VEuPathDB" id="CryptoDB:CMU_001190"/>
<feature type="transmembrane region" description="Helical" evidence="7">
    <location>
        <begin position="128"/>
        <end position="149"/>
    </location>
</feature>
<evidence type="ECO:0000259" key="8">
    <source>
        <dbReference type="PROSITE" id="PS51845"/>
    </source>
</evidence>
<dbReference type="RefSeq" id="XP_002141597.1">
    <property type="nucleotide sequence ID" value="XM_002141561.1"/>
</dbReference>
<feature type="transmembrane region" description="Helical" evidence="7">
    <location>
        <begin position="219"/>
        <end position="239"/>
    </location>
</feature>
<feature type="compositionally biased region" description="Polar residues" evidence="6">
    <location>
        <begin position="396"/>
        <end position="418"/>
    </location>
</feature>
<dbReference type="eggNOG" id="KOG3688">
    <property type="taxonomic scope" value="Eukaryota"/>
</dbReference>
<feature type="active site" description="Proton donor" evidence="3">
    <location>
        <position position="744"/>
    </location>
</feature>
<dbReference type="GO" id="GO:0004114">
    <property type="term" value="F:3',5'-cyclic-nucleotide phosphodiesterase activity"/>
    <property type="evidence" value="ECO:0007669"/>
    <property type="project" value="UniProtKB-EC"/>
</dbReference>
<feature type="transmembrane region" description="Helical" evidence="7">
    <location>
        <begin position="668"/>
        <end position="688"/>
    </location>
</feature>
<evidence type="ECO:0000256" key="3">
    <source>
        <dbReference type="PIRSR" id="PIRSR623088-1"/>
    </source>
</evidence>
<dbReference type="InterPro" id="IPR023088">
    <property type="entry name" value="PDEase"/>
</dbReference>
<keyword evidence="7" id="KW-1133">Transmembrane helix</keyword>
<keyword evidence="2 9" id="KW-0378">Hydrolase</keyword>
<feature type="binding site" evidence="5">
    <location>
        <position position="784"/>
    </location>
    <ligand>
        <name>Zn(2+)</name>
        <dbReference type="ChEBI" id="CHEBI:29105"/>
        <label>1</label>
    </ligand>
</feature>
<feature type="domain" description="PDEase" evidence="8">
    <location>
        <begin position="640"/>
        <end position="996"/>
    </location>
</feature>
<evidence type="ECO:0000313" key="9">
    <source>
        <dbReference type="EMBL" id="EEA07248.1"/>
    </source>
</evidence>
<keyword evidence="7" id="KW-0472">Membrane</keyword>
<keyword evidence="1 5" id="KW-0479">Metal-binding</keyword>
<dbReference type="AlphaFoldDB" id="B6AGA7"/>
<dbReference type="CDD" id="cd00077">
    <property type="entry name" value="HDc"/>
    <property type="match status" value="1"/>
</dbReference>
<feature type="transmembrane region" description="Helical" evidence="7">
    <location>
        <begin position="156"/>
        <end position="174"/>
    </location>
</feature>
<feature type="binding site" evidence="4">
    <location>
        <position position="785"/>
    </location>
    <ligand>
        <name>AMP</name>
        <dbReference type="ChEBI" id="CHEBI:456215"/>
    </ligand>
</feature>
<dbReference type="Proteomes" id="UP000001460">
    <property type="component" value="Unassembled WGS sequence"/>
</dbReference>
<feature type="region of interest" description="Disordered" evidence="6">
    <location>
        <begin position="390"/>
        <end position="418"/>
    </location>
</feature>
<dbReference type="InterPro" id="IPR003607">
    <property type="entry name" value="HD/PDEase_dom"/>
</dbReference>
<evidence type="ECO:0000256" key="4">
    <source>
        <dbReference type="PIRSR" id="PIRSR623088-2"/>
    </source>
</evidence>
<dbReference type="PRINTS" id="PR00387">
    <property type="entry name" value="PDIESTERASE1"/>
</dbReference>
<evidence type="ECO:0000256" key="2">
    <source>
        <dbReference type="ARBA" id="ARBA00022801"/>
    </source>
</evidence>
<dbReference type="InterPro" id="IPR036971">
    <property type="entry name" value="PDEase_catalytic_dom_sf"/>
</dbReference>
<organism evidence="9 10">
    <name type="scientific">Cryptosporidium muris (strain RN66)</name>
    <dbReference type="NCBI Taxonomy" id="441375"/>
    <lineage>
        <taxon>Eukaryota</taxon>
        <taxon>Sar</taxon>
        <taxon>Alveolata</taxon>
        <taxon>Apicomplexa</taxon>
        <taxon>Conoidasida</taxon>
        <taxon>Coccidia</taxon>
        <taxon>Eucoccidiorida</taxon>
        <taxon>Eimeriorina</taxon>
        <taxon>Cryptosporidiidae</taxon>
        <taxon>Cryptosporidium</taxon>
    </lineage>
</organism>
<dbReference type="Pfam" id="PF00233">
    <property type="entry name" value="PDEase_I"/>
    <property type="match status" value="1"/>
</dbReference>
<dbReference type="PROSITE" id="PS51845">
    <property type="entry name" value="PDEASE_I_2"/>
    <property type="match status" value="1"/>
</dbReference>
<dbReference type="InterPro" id="IPR002073">
    <property type="entry name" value="PDEase_catalytic_dom"/>
</dbReference>
<feature type="binding site" evidence="5">
    <location>
        <position position="900"/>
    </location>
    <ligand>
        <name>Zn(2+)</name>
        <dbReference type="ChEBI" id="CHEBI:29105"/>
        <label>1</label>
    </ligand>
</feature>
<evidence type="ECO:0000313" key="10">
    <source>
        <dbReference type="Proteomes" id="UP000001460"/>
    </source>
</evidence>
<evidence type="ECO:0000256" key="5">
    <source>
        <dbReference type="PIRSR" id="PIRSR623088-3"/>
    </source>
</evidence>
<dbReference type="SUPFAM" id="SSF109604">
    <property type="entry name" value="HD-domain/PDEase-like"/>
    <property type="match status" value="1"/>
</dbReference>
<feature type="binding site" evidence="4">
    <location>
        <position position="951"/>
    </location>
    <ligand>
        <name>AMP</name>
        <dbReference type="ChEBI" id="CHEBI:456215"/>
    </ligand>
</feature>
<evidence type="ECO:0000256" key="6">
    <source>
        <dbReference type="SAM" id="MobiDB-lite"/>
    </source>
</evidence>
<dbReference type="GO" id="GO:0007165">
    <property type="term" value="P:signal transduction"/>
    <property type="evidence" value="ECO:0007669"/>
    <property type="project" value="InterPro"/>
</dbReference>